<evidence type="ECO:0000256" key="4">
    <source>
        <dbReference type="RuleBase" id="RU361203"/>
    </source>
</evidence>
<dbReference type="InterPro" id="IPR041792">
    <property type="entry name" value="MPP_PAP"/>
</dbReference>
<protein>
    <recommendedName>
        <fullName evidence="4">Purple acid phosphatase</fullName>
        <ecNumber evidence="4">3.1.3.2</ecNumber>
    </recommendedName>
</protein>
<keyword evidence="5" id="KW-0472">Membrane</keyword>
<evidence type="ECO:0000256" key="3">
    <source>
        <dbReference type="ARBA" id="ARBA00023180"/>
    </source>
</evidence>
<keyword evidence="1 4" id="KW-0732">Signal</keyword>
<dbReference type="CDD" id="cd00839">
    <property type="entry name" value="MPP_PAPs"/>
    <property type="match status" value="1"/>
</dbReference>
<dbReference type="Gene3D" id="3.60.21.10">
    <property type="match status" value="1"/>
</dbReference>
<keyword evidence="5" id="KW-1133">Transmembrane helix</keyword>
<evidence type="ECO:0000259" key="7">
    <source>
        <dbReference type="Pfam" id="PF14008"/>
    </source>
</evidence>
<dbReference type="SUPFAM" id="SSF56300">
    <property type="entry name" value="Metallo-dependent phosphatases"/>
    <property type="match status" value="1"/>
</dbReference>
<feature type="chain" id="PRO_5023154967" description="Purple acid phosphatase" evidence="4">
    <location>
        <begin position="30"/>
        <end position="563"/>
    </location>
</feature>
<feature type="domain" description="Calcineurin-like phosphoesterase" evidence="6">
    <location>
        <begin position="183"/>
        <end position="414"/>
    </location>
</feature>
<keyword evidence="5" id="KW-0812">Transmembrane</keyword>
<dbReference type="Proteomes" id="UP000398389">
    <property type="component" value="Unassembled WGS sequence"/>
</dbReference>
<evidence type="ECO:0000256" key="2">
    <source>
        <dbReference type="ARBA" id="ARBA00022801"/>
    </source>
</evidence>
<dbReference type="OrthoDB" id="45007at2759"/>
<dbReference type="InterPro" id="IPR008963">
    <property type="entry name" value="Purple_acid_Pase-like_N"/>
</dbReference>
<dbReference type="PROSITE" id="PS51257">
    <property type="entry name" value="PROKAR_LIPOPROTEIN"/>
    <property type="match status" value="1"/>
</dbReference>
<keyword evidence="3" id="KW-0325">Glycoprotein</keyword>
<dbReference type="AlphaFoldDB" id="A0A5E8BD83"/>
<comment type="similarity">
    <text evidence="4">Belongs to the metallophosphoesterase superfamily. Purple acid phosphatase family.</text>
</comment>
<dbReference type="GO" id="GO:0003993">
    <property type="term" value="F:acid phosphatase activity"/>
    <property type="evidence" value="ECO:0007669"/>
    <property type="project" value="UniProtKB-EC"/>
</dbReference>
<feature type="domain" description="Purple acid phosphatase N-terminal" evidence="8">
    <location>
        <begin position="45"/>
        <end position="133"/>
    </location>
</feature>
<dbReference type="InterPro" id="IPR025733">
    <property type="entry name" value="PAPs_C"/>
</dbReference>
<sequence length="563" mass="61322">MANQSKPMKTSTAAIAALLLAACTVPVTAIPMPSALPIPENQLAPVQHRVALAGENGIAVSWNTFTQIFGPQVFYGTNPDQLTLTASSNISQTYPSSSTYSNHVKLSGLKPNTTYYYKVSNSPDNYPVYNFTTPPTSKSNSYGSFRFAMAIDLGTMGPLGLSETTGSGDGGVLLPGERNTIDALAANKDEYELVWHPGDIAYADYWLKEEIHGYLPEDISKGYEVYESILNEFYDQISNISAYKPYMVGPGNHEANCNNGGTTDKKKGISYTVDMCIPGQTNFTGYQSHWRMPNEESGGLKNMWYSYNWGPVHFVQINTETDFGNGNIGPDEPAGSAGEDAGPFGSYLNQQYDWLIKDLSTVDRCKTPWVIVAGHRPWYTAGTDAGCTSCQKAFEAALVKYDVDVAVFGHVHNYQRWSPMKFNATDPNGLNNPSSPWYLVNGAAGHYDGMDDLNKTKPAGFKFGFDNTYGWSRFTVHNETHITHEFVASRNDSVMDTATLFKKHNFGTCVASNSTSNSTSTGTLPQETTSSAAVEEANAAASVTVVHTSMIGAIALVLFLFAF</sequence>
<dbReference type="Pfam" id="PF00149">
    <property type="entry name" value="Metallophos"/>
    <property type="match status" value="1"/>
</dbReference>
<comment type="catalytic activity">
    <reaction evidence="4">
        <text>a phosphate monoester + H2O = an alcohol + phosphate</text>
        <dbReference type="Rhea" id="RHEA:15017"/>
        <dbReference type="ChEBI" id="CHEBI:15377"/>
        <dbReference type="ChEBI" id="CHEBI:30879"/>
        <dbReference type="ChEBI" id="CHEBI:43474"/>
        <dbReference type="ChEBI" id="CHEBI:67140"/>
        <dbReference type="EC" id="3.1.3.2"/>
    </reaction>
</comment>
<feature type="transmembrane region" description="Helical" evidence="5">
    <location>
        <begin position="539"/>
        <end position="562"/>
    </location>
</feature>
<evidence type="ECO:0000256" key="1">
    <source>
        <dbReference type="ARBA" id="ARBA00022729"/>
    </source>
</evidence>
<dbReference type="InterPro" id="IPR015914">
    <property type="entry name" value="PAPs_N"/>
</dbReference>
<dbReference type="InterPro" id="IPR004843">
    <property type="entry name" value="Calcineurin-like_PHP"/>
</dbReference>
<dbReference type="PANTHER" id="PTHR22953:SF145">
    <property type="entry name" value="PURPLE ACID PHOSPHATASE"/>
    <property type="match status" value="1"/>
</dbReference>
<keyword evidence="2 4" id="KW-0378">Hydrolase</keyword>
<organism evidence="9 10">
    <name type="scientific">Magnusiomyces paraingens</name>
    <dbReference type="NCBI Taxonomy" id="2606893"/>
    <lineage>
        <taxon>Eukaryota</taxon>
        <taxon>Fungi</taxon>
        <taxon>Dikarya</taxon>
        <taxon>Ascomycota</taxon>
        <taxon>Saccharomycotina</taxon>
        <taxon>Dipodascomycetes</taxon>
        <taxon>Dipodascales</taxon>
        <taxon>Dipodascaceae</taxon>
        <taxon>Magnusiomyces</taxon>
    </lineage>
</organism>
<feature type="signal peptide" evidence="4">
    <location>
        <begin position="1"/>
        <end position="29"/>
    </location>
</feature>
<dbReference type="SUPFAM" id="SSF49363">
    <property type="entry name" value="Purple acid phosphatase, N-terminal domain"/>
    <property type="match status" value="1"/>
</dbReference>
<dbReference type="Pfam" id="PF14008">
    <property type="entry name" value="Metallophos_C"/>
    <property type="match status" value="1"/>
</dbReference>
<reference evidence="9 10" key="1">
    <citation type="submission" date="2019-09" db="EMBL/GenBank/DDBJ databases">
        <authorList>
            <person name="Brejova B."/>
        </authorList>
    </citation>
    <scope>NUCLEOTIDE SEQUENCE [LARGE SCALE GENOMIC DNA]</scope>
</reference>
<dbReference type="EC" id="3.1.3.2" evidence="4"/>
<dbReference type="InterPro" id="IPR029052">
    <property type="entry name" value="Metallo-depent_PP-like"/>
</dbReference>
<dbReference type="GeneID" id="43580707"/>
<name>A0A5E8BD83_9ASCO</name>
<accession>A0A5E8BD83</accession>
<proteinExistence type="inferred from homology"/>
<evidence type="ECO:0000313" key="9">
    <source>
        <dbReference type="EMBL" id="VVT48658.1"/>
    </source>
</evidence>
<dbReference type="Pfam" id="PF16656">
    <property type="entry name" value="Pur_ac_phosph_N"/>
    <property type="match status" value="1"/>
</dbReference>
<dbReference type="Gene3D" id="2.60.40.380">
    <property type="entry name" value="Purple acid phosphatase-like, N-terminal"/>
    <property type="match status" value="1"/>
</dbReference>
<dbReference type="PANTHER" id="PTHR22953">
    <property type="entry name" value="ACID PHOSPHATASE RELATED"/>
    <property type="match status" value="1"/>
</dbReference>
<evidence type="ECO:0000256" key="5">
    <source>
        <dbReference type="SAM" id="Phobius"/>
    </source>
</evidence>
<dbReference type="EMBL" id="CABVLU010000002">
    <property type="protein sequence ID" value="VVT48658.1"/>
    <property type="molecule type" value="Genomic_DNA"/>
</dbReference>
<feature type="domain" description="Purple acid phosphatase C-terminal" evidence="7">
    <location>
        <begin position="435"/>
        <end position="497"/>
    </location>
</feature>
<dbReference type="GO" id="GO:0046872">
    <property type="term" value="F:metal ion binding"/>
    <property type="evidence" value="ECO:0007669"/>
    <property type="project" value="InterPro"/>
</dbReference>
<evidence type="ECO:0000259" key="8">
    <source>
        <dbReference type="Pfam" id="PF16656"/>
    </source>
</evidence>
<evidence type="ECO:0000313" key="10">
    <source>
        <dbReference type="Proteomes" id="UP000398389"/>
    </source>
</evidence>
<gene>
    <name evidence="9" type="ORF">SAPINGB_P001887</name>
</gene>
<keyword evidence="10" id="KW-1185">Reference proteome</keyword>
<dbReference type="RefSeq" id="XP_031852498.1">
    <property type="nucleotide sequence ID" value="XM_031996607.1"/>
</dbReference>
<evidence type="ECO:0000259" key="6">
    <source>
        <dbReference type="Pfam" id="PF00149"/>
    </source>
</evidence>
<dbReference type="InterPro" id="IPR039331">
    <property type="entry name" value="PAPs-like"/>
</dbReference>